<dbReference type="EMBL" id="AWWV01015432">
    <property type="protein sequence ID" value="OMO52751.1"/>
    <property type="molecule type" value="Genomic_DNA"/>
</dbReference>
<dbReference type="AlphaFoldDB" id="A0A1R3G3T2"/>
<gene>
    <name evidence="1" type="ORF">CCACVL1_29091</name>
</gene>
<feature type="non-terminal residue" evidence="1">
    <location>
        <position position="21"/>
    </location>
</feature>
<reference evidence="1 2" key="1">
    <citation type="submission" date="2013-09" db="EMBL/GenBank/DDBJ databases">
        <title>Corchorus capsularis genome sequencing.</title>
        <authorList>
            <person name="Alam M."/>
            <person name="Haque M.S."/>
            <person name="Islam M.S."/>
            <person name="Emdad E.M."/>
            <person name="Islam M.M."/>
            <person name="Ahmed B."/>
            <person name="Halim A."/>
            <person name="Hossen Q.M.M."/>
            <person name="Hossain M.Z."/>
            <person name="Ahmed R."/>
            <person name="Khan M.M."/>
            <person name="Islam R."/>
            <person name="Rashid M.M."/>
            <person name="Khan S.A."/>
            <person name="Rahman M.S."/>
            <person name="Alam M."/>
        </authorList>
    </citation>
    <scope>NUCLEOTIDE SEQUENCE [LARGE SCALE GENOMIC DNA]</scope>
    <source>
        <strain evidence="2">cv. CVL-1</strain>
        <tissue evidence="1">Whole seedling</tissue>
    </source>
</reference>
<keyword evidence="2" id="KW-1185">Reference proteome</keyword>
<sequence length="21" mass="2399">MEIIVDVPWLAFACDSSEMIE</sequence>
<dbReference type="Proteomes" id="UP000188268">
    <property type="component" value="Unassembled WGS sequence"/>
</dbReference>
<evidence type="ECO:0000313" key="2">
    <source>
        <dbReference type="Proteomes" id="UP000188268"/>
    </source>
</evidence>
<accession>A0A1R3G3T2</accession>
<comment type="caution">
    <text evidence="1">The sequence shown here is derived from an EMBL/GenBank/DDBJ whole genome shotgun (WGS) entry which is preliminary data.</text>
</comment>
<name>A0A1R3G3T2_COCAP</name>
<organism evidence="1 2">
    <name type="scientific">Corchorus capsularis</name>
    <name type="common">Jute</name>
    <dbReference type="NCBI Taxonomy" id="210143"/>
    <lineage>
        <taxon>Eukaryota</taxon>
        <taxon>Viridiplantae</taxon>
        <taxon>Streptophyta</taxon>
        <taxon>Embryophyta</taxon>
        <taxon>Tracheophyta</taxon>
        <taxon>Spermatophyta</taxon>
        <taxon>Magnoliopsida</taxon>
        <taxon>eudicotyledons</taxon>
        <taxon>Gunneridae</taxon>
        <taxon>Pentapetalae</taxon>
        <taxon>rosids</taxon>
        <taxon>malvids</taxon>
        <taxon>Malvales</taxon>
        <taxon>Malvaceae</taxon>
        <taxon>Grewioideae</taxon>
        <taxon>Apeibeae</taxon>
        <taxon>Corchorus</taxon>
    </lineage>
</organism>
<proteinExistence type="predicted"/>
<evidence type="ECO:0000313" key="1">
    <source>
        <dbReference type="EMBL" id="OMO52751.1"/>
    </source>
</evidence>
<dbReference type="Gramene" id="OMO52751">
    <property type="protein sequence ID" value="OMO52751"/>
    <property type="gene ID" value="CCACVL1_29091"/>
</dbReference>
<protein>
    <submittedName>
        <fullName evidence="1">Uncharacterized protein</fullName>
    </submittedName>
</protein>